<protein>
    <submittedName>
        <fullName evidence="1">Uncharacterized protein</fullName>
    </submittedName>
</protein>
<dbReference type="Proteomes" id="UP000070549">
    <property type="component" value="Unassembled WGS sequence"/>
</dbReference>
<dbReference type="AlphaFoldDB" id="A0A133VGL5"/>
<evidence type="ECO:0000313" key="1">
    <source>
        <dbReference type="EMBL" id="KXB05579.1"/>
    </source>
</evidence>
<reference evidence="1 2" key="1">
    <citation type="journal article" date="2016" name="Sci. Rep.">
        <title>Metabolic traits of an uncultured archaeal lineage -MSBL1- from brine pools of the Red Sea.</title>
        <authorList>
            <person name="Mwirichia R."/>
            <person name="Alam I."/>
            <person name="Rashid M."/>
            <person name="Vinu M."/>
            <person name="Ba-Alawi W."/>
            <person name="Anthony Kamau A."/>
            <person name="Kamanda Ngugi D."/>
            <person name="Goker M."/>
            <person name="Klenk H.P."/>
            <person name="Bajic V."/>
            <person name="Stingl U."/>
        </authorList>
    </citation>
    <scope>NUCLEOTIDE SEQUENCE [LARGE SCALE GENOMIC DNA]</scope>
    <source>
        <strain evidence="1">SCGC-AAA382A03</strain>
    </source>
</reference>
<comment type="caution">
    <text evidence="1">The sequence shown here is derived from an EMBL/GenBank/DDBJ whole genome shotgun (WGS) entry which is preliminary data.</text>
</comment>
<dbReference type="EMBL" id="LHYC01000008">
    <property type="protein sequence ID" value="KXB05579.1"/>
    <property type="molecule type" value="Genomic_DNA"/>
</dbReference>
<proteinExistence type="predicted"/>
<accession>A0A133VGL5</accession>
<name>A0A133VGL5_9EURY</name>
<sequence length="92" mass="11014">MQDSEDQEPDKGEIIEEYYNLKMKQALEPLYRKFQKWDKGEMDHSEISEAIHECHKEMQKIHSIFNSGTDFLMKLIEANDDMPYDREGNRTD</sequence>
<keyword evidence="2" id="KW-1185">Reference proteome</keyword>
<gene>
    <name evidence="1" type="ORF">AKJ49_00485</name>
</gene>
<evidence type="ECO:0000313" key="2">
    <source>
        <dbReference type="Proteomes" id="UP000070549"/>
    </source>
</evidence>
<organism evidence="1 2">
    <name type="scientific">candidate division MSBL1 archaeon SCGC-AAA382A03</name>
    <dbReference type="NCBI Taxonomy" id="1698278"/>
    <lineage>
        <taxon>Archaea</taxon>
        <taxon>Methanobacteriati</taxon>
        <taxon>Methanobacteriota</taxon>
        <taxon>candidate division MSBL1</taxon>
    </lineage>
</organism>